<keyword evidence="2" id="KW-1185">Reference proteome</keyword>
<accession>D2S2A2</accession>
<evidence type="ECO:0000313" key="1">
    <source>
        <dbReference type="EMBL" id="ADB63499.1"/>
    </source>
</evidence>
<gene>
    <name evidence="1" type="ordered locus">Htur_4722</name>
</gene>
<geneLocation type="plasmid" evidence="1 2">
    <name>pHTUR02</name>
</geneLocation>
<dbReference type="HOGENOM" id="CLU_3130775_0_0_2"/>
<evidence type="ECO:0000313" key="2">
    <source>
        <dbReference type="Proteomes" id="UP000001903"/>
    </source>
</evidence>
<dbReference type="KEGG" id="htu:Htur_4722"/>
<name>D2S2A2_HALTV</name>
<dbReference type="EMBL" id="CP001862">
    <property type="protein sequence ID" value="ADB63499.1"/>
    <property type="molecule type" value="Genomic_DNA"/>
</dbReference>
<dbReference type="AlphaFoldDB" id="D2S2A2"/>
<dbReference type="Proteomes" id="UP000001903">
    <property type="component" value="Plasmid pHTUR02"/>
</dbReference>
<sequence>MQLADLLSADYEIEEPYQLRTEAVNWIRQTGKTHRFTFRNISSSINARH</sequence>
<organism evidence="1 2">
    <name type="scientific">Haloterrigena turkmenica (strain ATCC 51198 / DSM 5511 / JCM 9101 / NCIMB 13204 / VKM B-1734 / 4k)</name>
    <name type="common">Halococcus turkmenicus</name>
    <dbReference type="NCBI Taxonomy" id="543526"/>
    <lineage>
        <taxon>Archaea</taxon>
        <taxon>Methanobacteriati</taxon>
        <taxon>Methanobacteriota</taxon>
        <taxon>Stenosarchaea group</taxon>
        <taxon>Halobacteria</taxon>
        <taxon>Halobacteriales</taxon>
        <taxon>Natrialbaceae</taxon>
        <taxon>Haloterrigena</taxon>
    </lineage>
</organism>
<reference evidence="1 2" key="1">
    <citation type="journal article" date="2010" name="Stand. Genomic Sci.">
        <title>Complete genome sequence of Haloterrigena turkmenica type strain (4k).</title>
        <authorList>
            <person name="Saunders E."/>
            <person name="Tindall B.J."/>
            <person name="Fahnrich R."/>
            <person name="Lapidus A."/>
            <person name="Copeland A."/>
            <person name="Del Rio T.G."/>
            <person name="Lucas S."/>
            <person name="Chen F."/>
            <person name="Tice H."/>
            <person name="Cheng J.F."/>
            <person name="Han C."/>
            <person name="Detter J.C."/>
            <person name="Bruce D."/>
            <person name="Goodwin L."/>
            <person name="Chain P."/>
            <person name="Pitluck S."/>
            <person name="Pati A."/>
            <person name="Ivanova N."/>
            <person name="Mavromatis K."/>
            <person name="Chen A."/>
            <person name="Palaniappan K."/>
            <person name="Land M."/>
            <person name="Hauser L."/>
            <person name="Chang Y.J."/>
            <person name="Jeffries C.D."/>
            <person name="Brettin T."/>
            <person name="Rohde M."/>
            <person name="Goker M."/>
            <person name="Bristow J."/>
            <person name="Eisen J.A."/>
            <person name="Markowitz V."/>
            <person name="Hugenholtz P."/>
            <person name="Klenk H.P."/>
            <person name="Kyrpides N.C."/>
        </authorList>
    </citation>
    <scope>NUCLEOTIDE SEQUENCE [LARGE SCALE GENOMIC DNA]</scope>
    <source>
        <strain evidence="2">ATCC 51198 / DSM 5511 / JCM 9101 / NCIMB 13204 / VKM B-1734 / 4k</strain>
    </source>
</reference>
<proteinExistence type="predicted"/>
<protein>
    <submittedName>
        <fullName evidence="1">Uncharacterized protein</fullName>
    </submittedName>
</protein>
<keyword evidence="1" id="KW-0614">Plasmid</keyword>